<evidence type="ECO:0000256" key="2">
    <source>
        <dbReference type="ARBA" id="ARBA00022448"/>
    </source>
</evidence>
<dbReference type="PANTHER" id="PTHR36838">
    <property type="entry name" value="AUXIN EFFLUX CARRIER FAMILY PROTEIN"/>
    <property type="match status" value="1"/>
</dbReference>
<accession>A0A410FTZ3</accession>
<evidence type="ECO:0008006" key="10">
    <source>
        <dbReference type="Google" id="ProtNLM"/>
    </source>
</evidence>
<feature type="transmembrane region" description="Helical" evidence="7">
    <location>
        <begin position="220"/>
        <end position="240"/>
    </location>
</feature>
<dbReference type="KEGG" id="bih:BIP78_0717"/>
<keyword evidence="3" id="KW-1003">Cell membrane</keyword>
<evidence type="ECO:0000313" key="9">
    <source>
        <dbReference type="Proteomes" id="UP000287233"/>
    </source>
</evidence>
<keyword evidence="4 7" id="KW-0812">Transmembrane</keyword>
<name>A0A410FTZ3_BIPS1</name>
<reference evidence="9" key="1">
    <citation type="submission" date="2018-12" db="EMBL/GenBank/DDBJ databases">
        <title>Complete genome sequence of an uncultured bacterium of the candidate phylum Bipolaricaulota.</title>
        <authorList>
            <person name="Kadnikov V.V."/>
            <person name="Mardanov A.V."/>
            <person name="Beletsky A.V."/>
            <person name="Frank Y.A."/>
            <person name="Karnachuk O.V."/>
            <person name="Ravin N.V."/>
        </authorList>
    </citation>
    <scope>NUCLEOTIDE SEQUENCE [LARGE SCALE GENOMIC DNA]</scope>
</reference>
<evidence type="ECO:0000256" key="4">
    <source>
        <dbReference type="ARBA" id="ARBA00022692"/>
    </source>
</evidence>
<feature type="transmembrane region" description="Helical" evidence="7">
    <location>
        <begin position="281"/>
        <end position="302"/>
    </location>
</feature>
<evidence type="ECO:0000256" key="1">
    <source>
        <dbReference type="ARBA" id="ARBA00004141"/>
    </source>
</evidence>
<dbReference type="PANTHER" id="PTHR36838:SF3">
    <property type="entry name" value="TRANSPORTER AUXIN EFFLUX CARRIER EC FAMILY"/>
    <property type="match status" value="1"/>
</dbReference>
<comment type="subcellular location">
    <subcellularLocation>
        <location evidence="1">Membrane</location>
        <topology evidence="1">Multi-pass membrane protein</topology>
    </subcellularLocation>
</comment>
<feature type="transmembrane region" description="Helical" evidence="7">
    <location>
        <begin position="39"/>
        <end position="57"/>
    </location>
</feature>
<dbReference type="Pfam" id="PF03547">
    <property type="entry name" value="Mem_trans"/>
    <property type="match status" value="2"/>
</dbReference>
<keyword evidence="6 7" id="KW-0472">Membrane</keyword>
<keyword evidence="5 7" id="KW-1133">Transmembrane helix</keyword>
<feature type="transmembrane region" description="Helical" evidence="7">
    <location>
        <begin position="252"/>
        <end position="269"/>
    </location>
</feature>
<feature type="transmembrane region" description="Helical" evidence="7">
    <location>
        <begin position="122"/>
        <end position="142"/>
    </location>
</feature>
<dbReference type="GO" id="GO:0016020">
    <property type="term" value="C:membrane"/>
    <property type="evidence" value="ECO:0007669"/>
    <property type="project" value="UniProtKB-SubCell"/>
</dbReference>
<dbReference type="EMBL" id="CP034928">
    <property type="protein sequence ID" value="QAA76483.1"/>
    <property type="molecule type" value="Genomic_DNA"/>
</dbReference>
<dbReference type="AlphaFoldDB" id="A0A410FTZ3"/>
<organism evidence="8 9">
    <name type="scientific">Bipolaricaulis sibiricus</name>
    <dbReference type="NCBI Taxonomy" id="2501609"/>
    <lineage>
        <taxon>Bacteria</taxon>
        <taxon>Candidatus Bipolaricaulota</taxon>
        <taxon>Candidatus Bipolaricaulia</taxon>
        <taxon>Candidatus Bipolaricaulales</taxon>
        <taxon>Candidatus Bipolaricaulaceae</taxon>
        <taxon>Candidatus Bipolaricaulis</taxon>
    </lineage>
</organism>
<dbReference type="GO" id="GO:0055085">
    <property type="term" value="P:transmembrane transport"/>
    <property type="evidence" value="ECO:0007669"/>
    <property type="project" value="InterPro"/>
</dbReference>
<dbReference type="InterPro" id="IPR004776">
    <property type="entry name" value="Mem_transp_PIN-like"/>
</dbReference>
<evidence type="ECO:0000256" key="7">
    <source>
        <dbReference type="SAM" id="Phobius"/>
    </source>
</evidence>
<feature type="transmembrane region" description="Helical" evidence="7">
    <location>
        <begin position="63"/>
        <end position="82"/>
    </location>
</feature>
<protein>
    <recommendedName>
        <fullName evidence="10">Auxin efflux carrier family protein</fullName>
    </recommendedName>
</protein>
<feature type="transmembrane region" description="Helical" evidence="7">
    <location>
        <begin position="163"/>
        <end position="185"/>
    </location>
</feature>
<feature type="transmembrane region" description="Helical" evidence="7">
    <location>
        <begin position="89"/>
        <end position="110"/>
    </location>
</feature>
<evidence type="ECO:0000256" key="3">
    <source>
        <dbReference type="ARBA" id="ARBA00022475"/>
    </source>
</evidence>
<sequence length="309" mass="31979">MTSSIAATVPIVVLVGVGYLARAVGLLRAGDERALNGYVYWLALPALFLVDLAQTPLTLDTLRFVALGVLPVLTAGGIVLAIRPLPRDLRYLLAVTTVFGSLAFFGIPFAEFALGPGEPVRLASLAVAGIAPFTVALALVLLETHATTGLRPGTAAARTASRLARNPLILSILAGVALSLGRVVIPSVLEAPLAMLGRTAAPVALVTLGVFLYGHDYRALLPALGLALGRLIVLPGLTVLAVKVAGLPPLEGAVLVIMNGTPIAVNTIVLSDRYRFHQDKIAPLILVSSLGAVVTLNVWLLAVRSVLGG</sequence>
<feature type="transmembrane region" description="Helical" evidence="7">
    <location>
        <begin position="191"/>
        <end position="213"/>
    </location>
</feature>
<gene>
    <name evidence="8" type="ORF">BIP78_0717</name>
</gene>
<evidence type="ECO:0000256" key="5">
    <source>
        <dbReference type="ARBA" id="ARBA00022989"/>
    </source>
</evidence>
<proteinExistence type="predicted"/>
<evidence type="ECO:0000313" key="8">
    <source>
        <dbReference type="EMBL" id="QAA76483.1"/>
    </source>
</evidence>
<evidence type="ECO:0000256" key="6">
    <source>
        <dbReference type="ARBA" id="ARBA00023136"/>
    </source>
</evidence>
<keyword evidence="2" id="KW-0813">Transport</keyword>
<dbReference type="Proteomes" id="UP000287233">
    <property type="component" value="Chromosome"/>
</dbReference>
<feature type="transmembrane region" description="Helical" evidence="7">
    <location>
        <begin position="6"/>
        <end position="27"/>
    </location>
</feature>